<sequence>SGAGITATGGFRFVLAGYFEDQAAFLVELNARIAERVAAPGSFGGTGTFTQTYLAVDRPVWAPDGCAWGIRVVLATNPNERWPLIIIRSPVDGVREGIEPLRNQIGGGSTGRPETLTVTSLGEVFANATGRDFGGAVPRVSTGYTTDGTGTLSPVEQSGIDLAVNPPFRLYLGGTTAPTANMSMAVQWDDASSWVAQVTAVSAANRSVDYASPDGTASLWSSVGGDGLPEVRVNRTYSRGNLADFVQSLINDRAQYLNLGVTPDIRSE</sequence>
<feature type="non-terminal residue" evidence="1">
    <location>
        <position position="268"/>
    </location>
</feature>
<proteinExistence type="predicted"/>
<reference evidence="1" key="1">
    <citation type="journal article" date="2014" name="Front. Microbiol.">
        <title>High frequency of phylogenetically diverse reductive dehalogenase-homologous genes in deep subseafloor sedimentary metagenomes.</title>
        <authorList>
            <person name="Kawai M."/>
            <person name="Futagami T."/>
            <person name="Toyoda A."/>
            <person name="Takaki Y."/>
            <person name="Nishi S."/>
            <person name="Hori S."/>
            <person name="Arai W."/>
            <person name="Tsubouchi T."/>
            <person name="Morono Y."/>
            <person name="Uchiyama I."/>
            <person name="Ito T."/>
            <person name="Fujiyama A."/>
            <person name="Inagaki F."/>
            <person name="Takami H."/>
        </authorList>
    </citation>
    <scope>NUCLEOTIDE SEQUENCE</scope>
    <source>
        <strain evidence="1">Expedition CK06-06</strain>
    </source>
</reference>
<gene>
    <name evidence="1" type="ORF">S01H1_37933</name>
</gene>
<comment type="caution">
    <text evidence="1">The sequence shown here is derived from an EMBL/GenBank/DDBJ whole genome shotgun (WGS) entry which is preliminary data.</text>
</comment>
<feature type="non-terminal residue" evidence="1">
    <location>
        <position position="1"/>
    </location>
</feature>
<dbReference type="EMBL" id="BARS01023842">
    <property type="protein sequence ID" value="GAG01218.1"/>
    <property type="molecule type" value="Genomic_DNA"/>
</dbReference>
<protein>
    <submittedName>
        <fullName evidence="1">Uncharacterized protein</fullName>
    </submittedName>
</protein>
<dbReference type="AlphaFoldDB" id="X0ULI7"/>
<name>X0ULI7_9ZZZZ</name>
<evidence type="ECO:0000313" key="1">
    <source>
        <dbReference type="EMBL" id="GAG01218.1"/>
    </source>
</evidence>
<organism evidence="1">
    <name type="scientific">marine sediment metagenome</name>
    <dbReference type="NCBI Taxonomy" id="412755"/>
    <lineage>
        <taxon>unclassified sequences</taxon>
        <taxon>metagenomes</taxon>
        <taxon>ecological metagenomes</taxon>
    </lineage>
</organism>
<accession>X0ULI7</accession>